<accession>D7WEP2</accession>
<dbReference type="eggNOG" id="COG0252">
    <property type="taxonomic scope" value="Bacteria"/>
</dbReference>
<dbReference type="AlphaFoldDB" id="D7WEP2"/>
<dbReference type="PRINTS" id="PR00139">
    <property type="entry name" value="ASNGLNASE"/>
</dbReference>
<feature type="binding site" evidence="5">
    <location>
        <begin position="87"/>
        <end position="88"/>
    </location>
    <ligand>
        <name>substrate</name>
    </ligand>
</feature>
<evidence type="ECO:0000256" key="5">
    <source>
        <dbReference type="PIRSR" id="PIRSR001220-2"/>
    </source>
</evidence>
<dbReference type="PIRSF" id="PIRSF500176">
    <property type="entry name" value="L_ASNase"/>
    <property type="match status" value="1"/>
</dbReference>
<organism evidence="9 10">
    <name type="scientific">Corynebacterium genitalium ATCC 33030</name>
    <dbReference type="NCBI Taxonomy" id="585529"/>
    <lineage>
        <taxon>Bacteria</taxon>
        <taxon>Bacillati</taxon>
        <taxon>Actinomycetota</taxon>
        <taxon>Actinomycetes</taxon>
        <taxon>Mycobacteriales</taxon>
        <taxon>Corynebacteriaceae</taxon>
        <taxon>Corynebacterium</taxon>
    </lineage>
</organism>
<dbReference type="InterPro" id="IPR027474">
    <property type="entry name" value="L-asparaginase_N"/>
</dbReference>
<evidence type="ECO:0000313" key="10">
    <source>
        <dbReference type="Proteomes" id="UP000004208"/>
    </source>
</evidence>
<reference evidence="9" key="1">
    <citation type="submission" date="2010-06" db="EMBL/GenBank/DDBJ databases">
        <authorList>
            <person name="Muzny D."/>
            <person name="Qin X."/>
            <person name="Buhay C."/>
            <person name="Dugan-Rocha S."/>
            <person name="Ding Y."/>
            <person name="Chen G."/>
            <person name="Hawes A."/>
            <person name="Holder M."/>
            <person name="Jhangiani S."/>
            <person name="Johnson A."/>
            <person name="Khan Z."/>
            <person name="Li Z."/>
            <person name="Liu W."/>
            <person name="Liu X."/>
            <person name="Perez L."/>
            <person name="Shen H."/>
            <person name="Wang Q."/>
            <person name="Watt J."/>
            <person name="Xi L."/>
            <person name="Xin Y."/>
            <person name="Zhou J."/>
            <person name="Deng J."/>
            <person name="Jiang H."/>
            <person name="Liu Y."/>
            <person name="Qu J."/>
            <person name="Song X.-Z."/>
            <person name="Zhang L."/>
            <person name="Villasana D."/>
            <person name="Johnson A."/>
            <person name="Liu J."/>
            <person name="Liyanage D."/>
            <person name="Lorensuhewa L."/>
            <person name="Robinson T."/>
            <person name="Song A."/>
            <person name="Song B.-B."/>
            <person name="Dinh H."/>
            <person name="Thornton R."/>
            <person name="Coyle M."/>
            <person name="Francisco L."/>
            <person name="Jackson L."/>
            <person name="Javaid M."/>
            <person name="Korchina V."/>
            <person name="Kovar C."/>
            <person name="Mata R."/>
            <person name="Mathew T."/>
            <person name="Ngo R."/>
            <person name="Nguyen L."/>
            <person name="Nguyen N."/>
            <person name="Okwuonu G."/>
            <person name="Ongeri F."/>
            <person name="Pham C."/>
            <person name="Simmons D."/>
            <person name="Wilczek-Boney K."/>
            <person name="Hale W."/>
            <person name="Jakkamsetti A."/>
            <person name="Pham P."/>
            <person name="Ruth R."/>
            <person name="San Lucas F."/>
            <person name="Warren J."/>
            <person name="Zhang J."/>
            <person name="Zhao Z."/>
            <person name="Zhou C."/>
            <person name="Zhu D."/>
            <person name="Lee S."/>
            <person name="Bess C."/>
            <person name="Blankenburg K."/>
            <person name="Forbes L."/>
            <person name="Fu Q."/>
            <person name="Gubbala S."/>
            <person name="Hirani K."/>
            <person name="Jayaseelan J.C."/>
            <person name="Lara F."/>
            <person name="Munidasa M."/>
            <person name="Palculict T."/>
            <person name="Patil S."/>
            <person name="Pu L.-L."/>
            <person name="Saada N."/>
            <person name="Tang L."/>
            <person name="Weissenberger G."/>
            <person name="Zhu Y."/>
            <person name="Hemphill L."/>
            <person name="Shang Y."/>
            <person name="Youmans B."/>
            <person name="Ayvaz T."/>
            <person name="Ross M."/>
            <person name="Santibanez J."/>
            <person name="Aqrawi P."/>
            <person name="Gross S."/>
            <person name="Joshi V."/>
            <person name="Fowler G."/>
            <person name="Nazareth L."/>
            <person name="Reid J."/>
            <person name="Worley K."/>
            <person name="Petrosino J."/>
            <person name="Highlander S."/>
            <person name="Gibbs R."/>
        </authorList>
    </citation>
    <scope>NUCLEOTIDE SEQUENCE [LARGE SCALE GENOMIC DNA]</scope>
    <source>
        <strain evidence="9">ATCC 33030</strain>
    </source>
</reference>
<dbReference type="PANTHER" id="PTHR11707">
    <property type="entry name" value="L-ASPARAGINASE"/>
    <property type="match status" value="1"/>
</dbReference>
<feature type="domain" description="Asparaginase/glutaminase C-terminal" evidence="8">
    <location>
        <begin position="186"/>
        <end position="300"/>
    </location>
</feature>
<dbReference type="InterPro" id="IPR040919">
    <property type="entry name" value="Asparaginase_C"/>
</dbReference>
<name>D7WEP2_9CORY</name>
<sequence>MSTIAVIATGGTIACVPDETGALVPKLTAADLIERAAPNIEGVCRPVDLRAVDSSSMTLEDVDRLVAEVHAQLDDASVSGVVITHGTDSLADTAIVLDMFHTSDKPLVVTGAMGADDGPGNLRRAIELAARDTVAGDAEGVTVCVGGVLPARGLFKQDTAAMIPFALNPATRPQPVPPVALAGVNIPIVRAWPGAGGELIDYAVNSGVNGADGADGLVVEALGAGNVSDEMGAAIERALRTIPVVVTTSVPLGSVEFAYGGPGGGSTLGAFGAIPSGPLRAGQARMALAVALRVGLDPTSVLG</sequence>
<dbReference type="Gene3D" id="3.40.50.1170">
    <property type="entry name" value="L-asparaginase, N-terminal domain"/>
    <property type="match status" value="1"/>
</dbReference>
<evidence type="ECO:0000256" key="6">
    <source>
        <dbReference type="PROSITE-ProRule" id="PRU10099"/>
    </source>
</evidence>
<dbReference type="PANTHER" id="PTHR11707:SF28">
    <property type="entry name" value="60 KDA LYSOPHOSPHOLIPASE"/>
    <property type="match status" value="1"/>
</dbReference>
<evidence type="ECO:0000256" key="4">
    <source>
        <dbReference type="PIRSR" id="PIRSR001220-1"/>
    </source>
</evidence>
<dbReference type="InterPro" id="IPR020827">
    <property type="entry name" value="Asparaginase/glutaminase_AS1"/>
</dbReference>
<dbReference type="InterPro" id="IPR027473">
    <property type="entry name" value="L-asparaginase_C"/>
</dbReference>
<protein>
    <recommendedName>
        <fullName evidence="2">asparaginase</fullName>
        <ecNumber evidence="2">3.5.1.1</ecNumber>
    </recommendedName>
</protein>
<dbReference type="SMART" id="SM00870">
    <property type="entry name" value="Asparaginase"/>
    <property type="match status" value="1"/>
</dbReference>
<evidence type="ECO:0000256" key="3">
    <source>
        <dbReference type="ARBA" id="ARBA00022801"/>
    </source>
</evidence>
<dbReference type="PROSITE" id="PS00144">
    <property type="entry name" value="ASN_GLN_ASE_1"/>
    <property type="match status" value="1"/>
</dbReference>
<dbReference type="InterPro" id="IPR037152">
    <property type="entry name" value="L-asparaginase_N_sf"/>
</dbReference>
<dbReference type="Gene3D" id="3.40.50.40">
    <property type="match status" value="1"/>
</dbReference>
<dbReference type="STRING" id="585529.HMPREF0291_11276"/>
<dbReference type="EC" id="3.5.1.1" evidence="2"/>
<dbReference type="InterPro" id="IPR006034">
    <property type="entry name" value="Asparaginase/glutaminase-like"/>
</dbReference>
<evidence type="ECO:0000313" key="9">
    <source>
        <dbReference type="EMBL" id="EFK53619.1"/>
    </source>
</evidence>
<comment type="caution">
    <text evidence="9">The sequence shown here is derived from an EMBL/GenBank/DDBJ whole genome shotgun (WGS) entry which is preliminary data.</text>
</comment>
<dbReference type="OrthoDB" id="9788068at2"/>
<dbReference type="Pfam" id="PF17763">
    <property type="entry name" value="Asparaginase_C"/>
    <property type="match status" value="1"/>
</dbReference>
<gene>
    <name evidence="9" type="ORF">HMPREF0291_11276</name>
</gene>
<comment type="similarity">
    <text evidence="1">Belongs to the asparaginase 1 family.</text>
</comment>
<dbReference type="SUPFAM" id="SSF53774">
    <property type="entry name" value="Glutaminase/Asparaginase"/>
    <property type="match status" value="1"/>
</dbReference>
<keyword evidence="3" id="KW-0378">Hydrolase</keyword>
<feature type="active site" evidence="6">
    <location>
        <position position="12"/>
    </location>
</feature>
<feature type="domain" description="L-asparaginase N-terminal" evidence="7">
    <location>
        <begin position="4"/>
        <end position="165"/>
    </location>
</feature>
<dbReference type="EMBL" id="ACLJ02000003">
    <property type="protein sequence ID" value="EFK53619.1"/>
    <property type="molecule type" value="Genomic_DNA"/>
</dbReference>
<dbReference type="RefSeq" id="WP_005289603.1">
    <property type="nucleotide sequence ID" value="NZ_CM000961.1"/>
</dbReference>
<evidence type="ECO:0000259" key="7">
    <source>
        <dbReference type="Pfam" id="PF00710"/>
    </source>
</evidence>
<feature type="binding site" evidence="5">
    <location>
        <position position="54"/>
    </location>
    <ligand>
        <name>substrate</name>
    </ligand>
</feature>
<keyword evidence="10" id="KW-1185">Reference proteome</keyword>
<dbReference type="PIRSF" id="PIRSF001220">
    <property type="entry name" value="L-ASNase_gatD"/>
    <property type="match status" value="1"/>
</dbReference>
<dbReference type="PROSITE" id="PS51732">
    <property type="entry name" value="ASN_GLN_ASE_3"/>
    <property type="match status" value="1"/>
</dbReference>
<proteinExistence type="inferred from homology"/>
<dbReference type="InterPro" id="IPR036152">
    <property type="entry name" value="Asp/glu_Ase-like_sf"/>
</dbReference>
<dbReference type="CDD" id="cd08964">
    <property type="entry name" value="L-asparaginase_II"/>
    <property type="match status" value="1"/>
</dbReference>
<feature type="active site" description="O-isoaspartyl threonine intermediate" evidence="4">
    <location>
        <position position="12"/>
    </location>
</feature>
<evidence type="ECO:0000259" key="8">
    <source>
        <dbReference type="Pfam" id="PF17763"/>
    </source>
</evidence>
<dbReference type="GO" id="GO:0004067">
    <property type="term" value="F:asparaginase activity"/>
    <property type="evidence" value="ECO:0007669"/>
    <property type="project" value="UniProtKB-UniRule"/>
</dbReference>
<dbReference type="GO" id="GO:0006528">
    <property type="term" value="P:asparagine metabolic process"/>
    <property type="evidence" value="ECO:0007669"/>
    <property type="project" value="InterPro"/>
</dbReference>
<evidence type="ECO:0000256" key="1">
    <source>
        <dbReference type="ARBA" id="ARBA00010518"/>
    </source>
</evidence>
<dbReference type="InterPro" id="IPR004550">
    <property type="entry name" value="AsnASE_II"/>
</dbReference>
<dbReference type="HOGENOM" id="CLU_019134_1_0_11"/>
<dbReference type="Pfam" id="PF00710">
    <property type="entry name" value="Asparaginase"/>
    <property type="match status" value="1"/>
</dbReference>
<dbReference type="Proteomes" id="UP000004208">
    <property type="component" value="Unassembled WGS sequence"/>
</dbReference>
<evidence type="ECO:0000256" key="2">
    <source>
        <dbReference type="ARBA" id="ARBA00012920"/>
    </source>
</evidence>